<reference evidence="7 8" key="1">
    <citation type="submission" date="2020-04" db="EMBL/GenBank/DDBJ databases">
        <title>Plant Genome Project.</title>
        <authorList>
            <person name="Zhang R.-G."/>
        </authorList>
    </citation>
    <scope>NUCLEOTIDE SEQUENCE [LARGE SCALE GENOMIC DNA]</scope>
    <source>
        <strain evidence="7">YNK0</strain>
        <tissue evidence="7">Leaf</tissue>
    </source>
</reference>
<dbReference type="EMBL" id="JABCRI010000021">
    <property type="protein sequence ID" value="KAF8380295.1"/>
    <property type="molecule type" value="Genomic_DNA"/>
</dbReference>
<name>A0A834YJS0_TETSI</name>
<dbReference type="InterPro" id="IPR007062">
    <property type="entry name" value="PPI-2"/>
</dbReference>
<proteinExistence type="predicted"/>
<feature type="domain" description="BED-type" evidence="6">
    <location>
        <begin position="3"/>
        <end position="58"/>
    </location>
</feature>
<dbReference type="GO" id="GO:0004864">
    <property type="term" value="F:protein phosphatase inhibitor activity"/>
    <property type="evidence" value="ECO:0007669"/>
    <property type="project" value="InterPro"/>
</dbReference>
<comment type="caution">
    <text evidence="7">The sequence shown here is derived from an EMBL/GenBank/DDBJ whole genome shotgun (WGS) entry which is preliminary data.</text>
</comment>
<keyword evidence="8" id="KW-1185">Reference proteome</keyword>
<feature type="compositionally biased region" description="Low complexity" evidence="5">
    <location>
        <begin position="248"/>
        <end position="262"/>
    </location>
</feature>
<evidence type="ECO:0000313" key="7">
    <source>
        <dbReference type="EMBL" id="KAF8380295.1"/>
    </source>
</evidence>
<dbReference type="PANTHER" id="PTHR12398">
    <property type="entry name" value="PROTEIN PHOSPHATASE INHIBITOR"/>
    <property type="match status" value="1"/>
</dbReference>
<dbReference type="OrthoDB" id="551302at2759"/>
<gene>
    <name evidence="7" type="ORF">HHK36_027777</name>
</gene>
<keyword evidence="2 4" id="KW-0863">Zinc-finger</keyword>
<feature type="region of interest" description="Disordered" evidence="5">
    <location>
        <begin position="163"/>
        <end position="276"/>
    </location>
</feature>
<dbReference type="GO" id="GO:0008270">
    <property type="term" value="F:zinc ion binding"/>
    <property type="evidence" value="ECO:0007669"/>
    <property type="project" value="UniProtKB-KW"/>
</dbReference>
<protein>
    <recommendedName>
        <fullName evidence="6">BED-type domain-containing protein</fullName>
    </recommendedName>
</protein>
<dbReference type="GO" id="GO:0009966">
    <property type="term" value="P:regulation of signal transduction"/>
    <property type="evidence" value="ECO:0007669"/>
    <property type="project" value="InterPro"/>
</dbReference>
<keyword evidence="1" id="KW-0479">Metal-binding</keyword>
<keyword evidence="3" id="KW-0862">Zinc</keyword>
<feature type="compositionally biased region" description="Pro residues" evidence="5">
    <location>
        <begin position="267"/>
        <end position="276"/>
    </location>
</feature>
<feature type="compositionally biased region" description="Basic and acidic residues" evidence="5">
    <location>
        <begin position="237"/>
        <end position="246"/>
    </location>
</feature>
<dbReference type="Pfam" id="PF02892">
    <property type="entry name" value="zf-BED"/>
    <property type="match status" value="1"/>
</dbReference>
<evidence type="ECO:0000256" key="4">
    <source>
        <dbReference type="PROSITE-ProRule" id="PRU00027"/>
    </source>
</evidence>
<dbReference type="GO" id="GO:0003677">
    <property type="term" value="F:DNA binding"/>
    <property type="evidence" value="ECO:0007669"/>
    <property type="project" value="InterPro"/>
</dbReference>
<feature type="compositionally biased region" description="Acidic residues" evidence="5">
    <location>
        <begin position="181"/>
        <end position="196"/>
    </location>
</feature>
<dbReference type="AlphaFoldDB" id="A0A834YJS0"/>
<dbReference type="Pfam" id="PF04979">
    <property type="entry name" value="IPP-2"/>
    <property type="match status" value="1"/>
</dbReference>
<dbReference type="Proteomes" id="UP000655225">
    <property type="component" value="Unassembled WGS sequence"/>
</dbReference>
<organism evidence="7 8">
    <name type="scientific">Tetracentron sinense</name>
    <name type="common">Spur-leaf</name>
    <dbReference type="NCBI Taxonomy" id="13715"/>
    <lineage>
        <taxon>Eukaryota</taxon>
        <taxon>Viridiplantae</taxon>
        <taxon>Streptophyta</taxon>
        <taxon>Embryophyta</taxon>
        <taxon>Tracheophyta</taxon>
        <taxon>Spermatophyta</taxon>
        <taxon>Magnoliopsida</taxon>
        <taxon>Trochodendrales</taxon>
        <taxon>Trochodendraceae</taxon>
        <taxon>Tetracentron</taxon>
    </lineage>
</organism>
<evidence type="ECO:0000259" key="6">
    <source>
        <dbReference type="PROSITE" id="PS50808"/>
    </source>
</evidence>
<evidence type="ECO:0000256" key="1">
    <source>
        <dbReference type="ARBA" id="ARBA00022723"/>
    </source>
</evidence>
<dbReference type="InterPro" id="IPR003656">
    <property type="entry name" value="Znf_BED"/>
</dbReference>
<evidence type="ECO:0000313" key="8">
    <source>
        <dbReference type="Proteomes" id="UP000655225"/>
    </source>
</evidence>
<evidence type="ECO:0000256" key="2">
    <source>
        <dbReference type="ARBA" id="ARBA00022771"/>
    </source>
</evidence>
<sequence>MPRQKDPLWEYVTVVSSSKLRCNFCQEVFTGTITRLKYHLSKMSNRDVKPCPSVPDHIWEMAEKTMVEFEHSKKQKVRYKDFFVLTISYSNKHRSRGRVTWNEANLGDIEANKPIRQKITEPKTPYHPMIDDDGSLSPIRDFDKCIDDAAAADAEAIWTALNDAASSSRKHPSGSGSWTSSEDEADAMEQDDEDAESDRTGMSFREHRRAHYDEFLKVKEHRRKGSFVEDEANNNNDDVKTNEGRCDSSSTSTGSVTEVGETLPQQPCLPPPVNGA</sequence>
<dbReference type="PANTHER" id="PTHR12398:SF20">
    <property type="entry name" value="PROTEIN PHOSPHATASE 1 REGULATORY INHIBITOR SUBUNIT 2"/>
    <property type="match status" value="1"/>
</dbReference>
<evidence type="ECO:0000256" key="3">
    <source>
        <dbReference type="ARBA" id="ARBA00022833"/>
    </source>
</evidence>
<evidence type="ECO:0000256" key="5">
    <source>
        <dbReference type="SAM" id="MobiDB-lite"/>
    </source>
</evidence>
<dbReference type="PROSITE" id="PS50808">
    <property type="entry name" value="ZF_BED"/>
    <property type="match status" value="1"/>
</dbReference>
<accession>A0A834YJS0</accession>